<gene>
    <name evidence="8" type="primary">gshA</name>
    <name evidence="11" type="ORF">EDC28_10532</name>
</gene>
<evidence type="ECO:0000256" key="6">
    <source>
        <dbReference type="ARBA" id="ARBA00022840"/>
    </source>
</evidence>
<evidence type="ECO:0000256" key="1">
    <source>
        <dbReference type="ARBA" id="ARBA00005006"/>
    </source>
</evidence>
<dbReference type="PANTHER" id="PTHR38761:SF1">
    <property type="entry name" value="GLUTAMATE--CYSTEINE LIGASE"/>
    <property type="match status" value="1"/>
</dbReference>
<dbReference type="UniPathway" id="UPA00142">
    <property type="reaction ID" value="UER00209"/>
</dbReference>
<comment type="catalytic activity">
    <reaction evidence="7 8 9">
        <text>L-cysteine + L-glutamate + ATP = gamma-L-glutamyl-L-cysteine + ADP + phosphate + H(+)</text>
        <dbReference type="Rhea" id="RHEA:13285"/>
        <dbReference type="ChEBI" id="CHEBI:15378"/>
        <dbReference type="ChEBI" id="CHEBI:29985"/>
        <dbReference type="ChEBI" id="CHEBI:30616"/>
        <dbReference type="ChEBI" id="CHEBI:35235"/>
        <dbReference type="ChEBI" id="CHEBI:43474"/>
        <dbReference type="ChEBI" id="CHEBI:58173"/>
        <dbReference type="ChEBI" id="CHEBI:456216"/>
        <dbReference type="EC" id="6.3.2.2"/>
    </reaction>
</comment>
<dbReference type="HAMAP" id="MF_00578">
    <property type="entry name" value="Glu_cys_ligase"/>
    <property type="match status" value="1"/>
</dbReference>
<evidence type="ECO:0000313" key="11">
    <source>
        <dbReference type="EMBL" id="ROQ25723.1"/>
    </source>
</evidence>
<dbReference type="Gene3D" id="3.30.590.20">
    <property type="match status" value="1"/>
</dbReference>
<proteinExistence type="inferred from homology"/>
<dbReference type="GO" id="GO:0005524">
    <property type="term" value="F:ATP binding"/>
    <property type="evidence" value="ECO:0007669"/>
    <property type="project" value="UniProtKB-KW"/>
</dbReference>
<protein>
    <recommendedName>
        <fullName evidence="8">Glutamate--cysteine ligase</fullName>
        <ecNumber evidence="8">6.3.2.2</ecNumber>
    </recommendedName>
    <alternativeName>
        <fullName evidence="8">Gamma-ECS</fullName>
        <shortName evidence="8">GCS</shortName>
    </alternativeName>
    <alternativeName>
        <fullName evidence="8">Gamma-glutamylcysteine synthetase</fullName>
    </alternativeName>
</protein>
<evidence type="ECO:0000256" key="9">
    <source>
        <dbReference type="RuleBase" id="RU004391"/>
    </source>
</evidence>
<feature type="domain" description="Glutamate--cysteine ligase" evidence="10">
    <location>
        <begin position="16"/>
        <end position="377"/>
    </location>
</feature>
<dbReference type="GO" id="GO:0046872">
    <property type="term" value="F:metal ion binding"/>
    <property type="evidence" value="ECO:0007669"/>
    <property type="project" value="TreeGrafter"/>
</dbReference>
<dbReference type="NCBIfam" id="TIGR01434">
    <property type="entry name" value="glu_cys_ligase"/>
    <property type="match status" value="1"/>
</dbReference>
<reference evidence="11 12" key="1">
    <citation type="submission" date="2018-11" db="EMBL/GenBank/DDBJ databases">
        <title>Genomic Encyclopedia of Type Strains, Phase IV (KMG-IV): sequencing the most valuable type-strain genomes for metagenomic binning, comparative biology and taxonomic classification.</title>
        <authorList>
            <person name="Goeker M."/>
        </authorList>
    </citation>
    <scope>NUCLEOTIDE SEQUENCE [LARGE SCALE GENOMIC DNA]</scope>
    <source>
        <strain evidence="11 12">DSM 21945</strain>
    </source>
</reference>
<dbReference type="EMBL" id="RJUL01000005">
    <property type="protein sequence ID" value="ROQ25723.1"/>
    <property type="molecule type" value="Genomic_DNA"/>
</dbReference>
<evidence type="ECO:0000256" key="2">
    <source>
        <dbReference type="ARBA" id="ARBA00008772"/>
    </source>
</evidence>
<dbReference type="Proteomes" id="UP000268033">
    <property type="component" value="Unassembled WGS sequence"/>
</dbReference>
<accession>A0A3N1PAX6</accession>
<evidence type="ECO:0000256" key="4">
    <source>
        <dbReference type="ARBA" id="ARBA00022684"/>
    </source>
</evidence>
<evidence type="ECO:0000256" key="5">
    <source>
        <dbReference type="ARBA" id="ARBA00022741"/>
    </source>
</evidence>
<dbReference type="InterPro" id="IPR014746">
    <property type="entry name" value="Gln_synth/guanido_kin_cat_dom"/>
</dbReference>
<evidence type="ECO:0000256" key="7">
    <source>
        <dbReference type="ARBA" id="ARBA00048819"/>
    </source>
</evidence>
<evidence type="ECO:0000313" key="12">
    <source>
        <dbReference type="Proteomes" id="UP000268033"/>
    </source>
</evidence>
<dbReference type="InterPro" id="IPR006334">
    <property type="entry name" value="Glut_cys_ligase"/>
</dbReference>
<comment type="pathway">
    <text evidence="1 8 9">Sulfur metabolism; glutathione biosynthesis; glutathione from L-cysteine and L-glutamate: step 1/2.</text>
</comment>
<dbReference type="EC" id="6.3.2.2" evidence="8"/>
<name>A0A3N1PAX6_9GAMM</name>
<dbReference type="Pfam" id="PF04262">
    <property type="entry name" value="Glu_cys_ligase"/>
    <property type="match status" value="1"/>
</dbReference>
<sequence length="523" mass="58115">MGRFSLLNQLQRRLDDLAAQNALPLLFTPKRGVEREALRITPQGDMAVSAHPQALGSALTNEFITTDFAENLLEFITPVTDSVEQLMASLNDIHVFTLKHLGQERLWPLSMPCYISEPDAIPLANYGSSNIGRMKRVYREGLKNRYGPVMQLIAGVHYNFSLPEDFWAHWQQGSQSDAYMGLLRNYRQLVWVLPYLFGASPALCNSFLGGREHHLPFEKSATGSLYLPYATSLRLSDLGYTSSAQAGLRIDHNSIDGYIRDLRAVIATPSDEFAKIGVKVDGQYRQLNANLLQIENELYAPIRPKRVSESGEKPSEALARGGVQYIEVRALDVDPFSPTGVDSDTVRFMDIFLLACLLLDAEHLDNTQWSENLANFQATVLEGRKPGLLLKRKGQPLAMADWFAELMPVWQRIAEGLDAQQGGSAYQDSLNVQRQKISDSSLTPSARLLAAMNSSTDGRLGVALADAHRSTLLASPYQRWSEAFFEQEAARSLAAQAQLEAKDEVPFDDFLADYFHSAKAGVA</sequence>
<dbReference type="STRING" id="584787.GCA_001247655_02787"/>
<organism evidence="11 12">
    <name type="scientific">Gallaecimonas pentaromativorans</name>
    <dbReference type="NCBI Taxonomy" id="584787"/>
    <lineage>
        <taxon>Bacteria</taxon>
        <taxon>Pseudomonadati</taxon>
        <taxon>Pseudomonadota</taxon>
        <taxon>Gammaproteobacteria</taxon>
        <taxon>Enterobacterales</taxon>
        <taxon>Gallaecimonadaceae</taxon>
        <taxon>Gallaecimonas</taxon>
    </lineage>
</organism>
<keyword evidence="5 8" id="KW-0547">Nucleotide-binding</keyword>
<dbReference type="PANTHER" id="PTHR38761">
    <property type="entry name" value="GLUTAMATE--CYSTEINE LIGASE"/>
    <property type="match status" value="1"/>
</dbReference>
<dbReference type="SUPFAM" id="SSF55931">
    <property type="entry name" value="Glutamine synthetase/guanido kinase"/>
    <property type="match status" value="1"/>
</dbReference>
<comment type="caution">
    <text evidence="11">The sequence shown here is derived from an EMBL/GenBank/DDBJ whole genome shotgun (WGS) entry which is preliminary data.</text>
</comment>
<comment type="similarity">
    <text evidence="2 8">Belongs to the glutamate--cysteine ligase type 1 family. Type 1 subfamily.</text>
</comment>
<dbReference type="GO" id="GO:0005829">
    <property type="term" value="C:cytosol"/>
    <property type="evidence" value="ECO:0007669"/>
    <property type="project" value="TreeGrafter"/>
</dbReference>
<evidence type="ECO:0000256" key="8">
    <source>
        <dbReference type="HAMAP-Rule" id="MF_00578"/>
    </source>
</evidence>
<dbReference type="GO" id="GO:0004357">
    <property type="term" value="F:glutamate-cysteine ligase activity"/>
    <property type="evidence" value="ECO:0007669"/>
    <property type="project" value="UniProtKB-UniRule"/>
</dbReference>
<evidence type="ECO:0000259" key="10">
    <source>
        <dbReference type="Pfam" id="PF04262"/>
    </source>
</evidence>
<dbReference type="InterPro" id="IPR007370">
    <property type="entry name" value="Glu_cys_ligase"/>
</dbReference>
<dbReference type="GO" id="GO:0006750">
    <property type="term" value="P:glutathione biosynthetic process"/>
    <property type="evidence" value="ECO:0007669"/>
    <property type="project" value="UniProtKB-UniRule"/>
</dbReference>
<keyword evidence="3 8" id="KW-0436">Ligase</keyword>
<keyword evidence="12" id="KW-1185">Reference proteome</keyword>
<keyword evidence="4 8" id="KW-0317">Glutathione biosynthesis</keyword>
<evidence type="ECO:0000256" key="3">
    <source>
        <dbReference type="ARBA" id="ARBA00022598"/>
    </source>
</evidence>
<keyword evidence="6 8" id="KW-0067">ATP-binding</keyword>
<dbReference type="AlphaFoldDB" id="A0A3N1PAX6"/>